<organism evidence="2">
    <name type="scientific">Anguilla anguilla</name>
    <name type="common">European freshwater eel</name>
    <name type="synonym">Muraena anguilla</name>
    <dbReference type="NCBI Taxonomy" id="7936"/>
    <lineage>
        <taxon>Eukaryota</taxon>
        <taxon>Metazoa</taxon>
        <taxon>Chordata</taxon>
        <taxon>Craniata</taxon>
        <taxon>Vertebrata</taxon>
        <taxon>Euteleostomi</taxon>
        <taxon>Actinopterygii</taxon>
        <taxon>Neopterygii</taxon>
        <taxon>Teleostei</taxon>
        <taxon>Anguilliformes</taxon>
        <taxon>Anguillidae</taxon>
        <taxon>Anguilla</taxon>
    </lineage>
</organism>
<reference evidence="2" key="2">
    <citation type="journal article" date="2015" name="Fish Shellfish Immunol.">
        <title>Early steps in the European eel (Anguilla anguilla)-Vibrio vulnificus interaction in the gills: Role of the RtxA13 toxin.</title>
        <authorList>
            <person name="Callol A."/>
            <person name="Pajuelo D."/>
            <person name="Ebbesson L."/>
            <person name="Teles M."/>
            <person name="MacKenzie S."/>
            <person name="Amaro C."/>
        </authorList>
    </citation>
    <scope>NUCLEOTIDE SEQUENCE</scope>
</reference>
<protein>
    <recommendedName>
        <fullName evidence="3">Secreted protein</fullName>
    </recommendedName>
</protein>
<dbReference type="AlphaFoldDB" id="A0A0E9RBF2"/>
<reference evidence="2" key="1">
    <citation type="submission" date="2014-11" db="EMBL/GenBank/DDBJ databases">
        <authorList>
            <person name="Amaro Gonzalez C."/>
        </authorList>
    </citation>
    <scope>NUCLEOTIDE SEQUENCE</scope>
</reference>
<proteinExistence type="predicted"/>
<dbReference type="EMBL" id="GBXM01082450">
    <property type="protein sequence ID" value="JAH26127.1"/>
    <property type="molecule type" value="Transcribed_RNA"/>
</dbReference>
<evidence type="ECO:0000313" key="2">
    <source>
        <dbReference type="EMBL" id="JAH26127.1"/>
    </source>
</evidence>
<sequence length="84" mass="9895">MSNTPLHIYAQFLLYLSCAYSVNTEQLKCTFFSRLPEVHIVARHLIVHKSAQNELTDSLSIYTLTFRDDTRFHRIIHSHKSILY</sequence>
<accession>A0A0E9RBF2</accession>
<name>A0A0E9RBF2_ANGAN</name>
<evidence type="ECO:0008006" key="3">
    <source>
        <dbReference type="Google" id="ProtNLM"/>
    </source>
</evidence>
<evidence type="ECO:0000256" key="1">
    <source>
        <dbReference type="SAM" id="SignalP"/>
    </source>
</evidence>
<feature type="chain" id="PRO_5002431538" description="Secreted protein" evidence="1">
    <location>
        <begin position="22"/>
        <end position="84"/>
    </location>
</feature>
<feature type="signal peptide" evidence="1">
    <location>
        <begin position="1"/>
        <end position="21"/>
    </location>
</feature>
<keyword evidence="1" id="KW-0732">Signal</keyword>